<dbReference type="KEGG" id="csty:KN1_23470"/>
<dbReference type="RefSeq" id="WP_221287800.1">
    <property type="nucleotide sequence ID" value="NZ_AP024597.1"/>
</dbReference>
<sequence length="136" mass="14822">MKGVIVGIVVLLIVVGALYYLYTNGYFYTVNINGVYITYQNNFLIESIQTSYTNTSLSLHGGETFVITLTTKDNGLLPVKITGINVSKPFSIVNTAPSLPVTISHGQNMTFTITVKAPMESYTGSLQIYINGTKVL</sequence>
<protein>
    <submittedName>
        <fullName evidence="2">Uncharacterized protein</fullName>
    </submittedName>
</protein>
<evidence type="ECO:0000313" key="2">
    <source>
        <dbReference type="EMBL" id="BCU71050.1"/>
    </source>
</evidence>
<name>A0A8D5U7B7_9CREN</name>
<keyword evidence="1" id="KW-0472">Membrane</keyword>
<accession>A0A8D5U7B7</accession>
<reference evidence="2 3" key="1">
    <citation type="submission" date="2021-04" db="EMBL/GenBank/DDBJ databases">
        <title>Complete genome sequence of Stygiolobus sp. KN-1.</title>
        <authorList>
            <person name="Nakamura K."/>
            <person name="Sakai H."/>
            <person name="Kurosawa N."/>
        </authorList>
    </citation>
    <scope>NUCLEOTIDE SEQUENCE [LARGE SCALE GENOMIC DNA]</scope>
    <source>
        <strain evidence="2 3">KN-1</strain>
    </source>
</reference>
<keyword evidence="1" id="KW-0812">Transmembrane</keyword>
<dbReference type="GeneID" id="66164077"/>
<evidence type="ECO:0000256" key="1">
    <source>
        <dbReference type="SAM" id="Phobius"/>
    </source>
</evidence>
<dbReference type="Proteomes" id="UP000825123">
    <property type="component" value="Chromosome"/>
</dbReference>
<feature type="transmembrane region" description="Helical" evidence="1">
    <location>
        <begin position="5"/>
        <end position="22"/>
    </location>
</feature>
<keyword evidence="1" id="KW-1133">Transmembrane helix</keyword>
<dbReference type="AlphaFoldDB" id="A0A8D5U7B7"/>
<organism evidence="2 3">
    <name type="scientific">Stygiolobus caldivivus</name>
    <dbReference type="NCBI Taxonomy" id="2824673"/>
    <lineage>
        <taxon>Archaea</taxon>
        <taxon>Thermoproteota</taxon>
        <taxon>Thermoprotei</taxon>
        <taxon>Sulfolobales</taxon>
        <taxon>Sulfolobaceae</taxon>
        <taxon>Stygiolobus</taxon>
    </lineage>
</organism>
<evidence type="ECO:0000313" key="3">
    <source>
        <dbReference type="Proteomes" id="UP000825123"/>
    </source>
</evidence>
<keyword evidence="3" id="KW-1185">Reference proteome</keyword>
<gene>
    <name evidence="2" type="ORF">KN1_23470</name>
</gene>
<dbReference type="EMBL" id="AP024597">
    <property type="protein sequence ID" value="BCU71050.1"/>
    <property type="molecule type" value="Genomic_DNA"/>
</dbReference>
<proteinExistence type="predicted"/>